<name>A0A9X4AX62_9BACT</name>
<protein>
    <submittedName>
        <fullName evidence="1">Uncharacterized protein</fullName>
    </submittedName>
</protein>
<comment type="caution">
    <text evidence="1">The sequence shown here is derived from an EMBL/GenBank/DDBJ whole genome shotgun (WGS) entry which is preliminary data.</text>
</comment>
<sequence>MTGLNCMVARIVRAALRRAVLVTTAAVAALVLGGCTFGDVPDEAAQPSVGPWFDDNCVPVECLFECCDGWNYSEKPILHGGVVLGPKCDELKQRNSVYSEYVDLMVEKQNYCADDFKYLESGYCHVVNPPDVVKEFSADGQIVYAGLSFLVCPKQGQYAAHPMVDVEIILQE</sequence>
<dbReference type="Proteomes" id="UP001151081">
    <property type="component" value="Unassembled WGS sequence"/>
</dbReference>
<dbReference type="EMBL" id="JAGTJJ010000034">
    <property type="protein sequence ID" value="MDC3986030.1"/>
    <property type="molecule type" value="Genomic_DNA"/>
</dbReference>
<accession>A0A9X4AX62</accession>
<dbReference type="AlphaFoldDB" id="A0A9X4AX62"/>
<evidence type="ECO:0000313" key="1">
    <source>
        <dbReference type="EMBL" id="MDC3986030.1"/>
    </source>
</evidence>
<gene>
    <name evidence="1" type="ORF">KEG57_36465</name>
</gene>
<proteinExistence type="predicted"/>
<reference evidence="1 2" key="1">
    <citation type="submission" date="2021-04" db="EMBL/GenBank/DDBJ databases">
        <title>Genome analysis of Polyangium sp.</title>
        <authorList>
            <person name="Li Y."/>
            <person name="Wang J."/>
        </authorList>
    </citation>
    <scope>NUCLEOTIDE SEQUENCE [LARGE SCALE GENOMIC DNA]</scope>
    <source>
        <strain evidence="1 2">SDU14</strain>
    </source>
</reference>
<organism evidence="1 2">
    <name type="scientific">Polyangium jinanense</name>
    <dbReference type="NCBI Taxonomy" id="2829994"/>
    <lineage>
        <taxon>Bacteria</taxon>
        <taxon>Pseudomonadati</taxon>
        <taxon>Myxococcota</taxon>
        <taxon>Polyangia</taxon>
        <taxon>Polyangiales</taxon>
        <taxon>Polyangiaceae</taxon>
        <taxon>Polyangium</taxon>
    </lineage>
</organism>
<keyword evidence="2" id="KW-1185">Reference proteome</keyword>
<evidence type="ECO:0000313" key="2">
    <source>
        <dbReference type="Proteomes" id="UP001151081"/>
    </source>
</evidence>